<feature type="region of interest" description="Disordered" evidence="10">
    <location>
        <begin position="1"/>
        <end position="43"/>
    </location>
</feature>
<keyword evidence="3" id="KW-0902">Two-component regulatory system</keyword>
<feature type="region of interest" description="Disordered" evidence="10">
    <location>
        <begin position="311"/>
        <end position="345"/>
    </location>
</feature>
<dbReference type="SMART" id="SM00448">
    <property type="entry name" value="REC"/>
    <property type="match status" value="1"/>
</dbReference>
<dbReference type="PANTHER" id="PTHR43874">
    <property type="entry name" value="TWO-COMPONENT RESPONSE REGULATOR"/>
    <property type="match status" value="1"/>
</dbReference>
<evidence type="ECO:0000256" key="10">
    <source>
        <dbReference type="SAM" id="MobiDB-lite"/>
    </source>
</evidence>
<comment type="caution">
    <text evidence="8">Lacks conserved residue(s) required for the propagation of feature annotation.</text>
</comment>
<keyword evidence="6" id="KW-0804">Transcription</keyword>
<feature type="region of interest" description="Disordered" evidence="10">
    <location>
        <begin position="462"/>
        <end position="489"/>
    </location>
</feature>
<keyword evidence="14" id="KW-1185">Reference proteome</keyword>
<dbReference type="PANTHER" id="PTHR43874:SF220">
    <property type="entry name" value="TWO-COMPONENT RESPONSE REGULATOR-LIKE APRR5"/>
    <property type="match status" value="1"/>
</dbReference>
<reference evidence="14" key="1">
    <citation type="journal article" date="2019" name="Gigascience">
        <title>De novo genome assembly of the endangered Acer yangbiense, a plant species with extremely small populations endemic to Yunnan Province, China.</title>
        <authorList>
            <person name="Yang J."/>
            <person name="Wariss H.M."/>
            <person name="Tao L."/>
            <person name="Zhang R."/>
            <person name="Yun Q."/>
            <person name="Hollingsworth P."/>
            <person name="Dao Z."/>
            <person name="Luo G."/>
            <person name="Guo H."/>
            <person name="Ma Y."/>
            <person name="Sun W."/>
        </authorList>
    </citation>
    <scope>NUCLEOTIDE SEQUENCE [LARGE SCALE GENOMIC DNA]</scope>
    <source>
        <strain evidence="14">cv. br00</strain>
    </source>
</reference>
<feature type="region of interest" description="Disordered" evidence="10">
    <location>
        <begin position="565"/>
        <end position="588"/>
    </location>
</feature>
<evidence type="ECO:0000256" key="3">
    <source>
        <dbReference type="ARBA" id="ARBA00023012"/>
    </source>
</evidence>
<dbReference type="GO" id="GO:0048511">
    <property type="term" value="P:rhythmic process"/>
    <property type="evidence" value="ECO:0007669"/>
    <property type="project" value="UniProtKB-KW"/>
</dbReference>
<dbReference type="GO" id="GO:0005634">
    <property type="term" value="C:nucleus"/>
    <property type="evidence" value="ECO:0007669"/>
    <property type="project" value="UniProtKB-SubCell"/>
</dbReference>
<gene>
    <name evidence="13" type="ORF">DKX38_018175</name>
</gene>
<dbReference type="GO" id="GO:0009736">
    <property type="term" value="P:cytokinin-activated signaling pathway"/>
    <property type="evidence" value="ECO:0007669"/>
    <property type="project" value="InterPro"/>
</dbReference>
<keyword evidence="5" id="KW-0090">Biological rhythms</keyword>
<dbReference type="InterPro" id="IPR010402">
    <property type="entry name" value="CCT_domain"/>
</dbReference>
<evidence type="ECO:0000256" key="8">
    <source>
        <dbReference type="PROSITE-ProRule" id="PRU00169"/>
    </source>
</evidence>
<dbReference type="EMBL" id="VDCV01000012">
    <property type="protein sequence ID" value="KAB5531505.1"/>
    <property type="molecule type" value="Genomic_DNA"/>
</dbReference>
<keyword evidence="4" id="KW-0805">Transcription regulation</keyword>
<dbReference type="Pfam" id="PF00072">
    <property type="entry name" value="Response_reg"/>
    <property type="match status" value="1"/>
</dbReference>
<evidence type="ECO:0000256" key="7">
    <source>
        <dbReference type="ARBA" id="ARBA00023242"/>
    </source>
</evidence>
<feature type="domain" description="Response regulatory" evidence="11">
    <location>
        <begin position="65"/>
        <end position="191"/>
    </location>
</feature>
<feature type="compositionally biased region" description="Polar residues" evidence="10">
    <location>
        <begin position="226"/>
        <end position="236"/>
    </location>
</feature>
<evidence type="ECO:0000256" key="4">
    <source>
        <dbReference type="ARBA" id="ARBA00023015"/>
    </source>
</evidence>
<accession>A0A5N5KMB9</accession>
<dbReference type="PROSITE" id="PS50110">
    <property type="entry name" value="RESPONSE_REGULATORY"/>
    <property type="match status" value="1"/>
</dbReference>
<protein>
    <recommendedName>
        <fullName evidence="15">Two-component response regulator-like APRR5</fullName>
    </recommendedName>
</protein>
<dbReference type="Proteomes" id="UP000326939">
    <property type="component" value="Chromosome 12"/>
</dbReference>
<sequence>MEEVVISSGDELEVKERSERKEEKQRKQSKEETGEVKKKKKNKKEGEGLNGIVRWEGFLPRMVLRVLLVEADDSTRQIIAALLRKCSYRGIRKPDYRFVSVPDGLKAWEILKGKPRGIDLILTEVDLPSISGYPLLTLVMEHEICKNIPVIMMSTQDSISTVYKCMLRGAADYLVKPLRKNELRNLWQHVWRRQSMSPNQFPYSQSLAGGNGPQEESVGQDKIEATSENSPASNHASGEMAPLLRSKGQTEKGSDAQSSCTKPDLEAESTHMENIPEFLQPVWSKFSLTDMNMQKREMHVNLGQKLLLHDREAEGSAAASHEDANKMDVDKENSPGNGRTDATESCDNDVALANSHIEAFDFMGASTNRSSSFNNFKINFGSSPHLDLSLRRSHPSGFEIRDTEERQSLQHSNASAFTRYINRPLQLPHSALESTRNQKELGTNYDRKLSINFNVYNSDTLSLAPSTQKSDNSLDAGQTKESEIATSSPGQKVFPIQIPAKETRFNNLCNSYGSVLPPIFFKQSGLSPMMSPGSACQQEPTFKVNQYQHLNHGSTSEQLYDRLGQHADDSTNGQHASDSTNGSLQKQENRLDSLEDRGLISPATDQSASSSLCNGAASHFNSLGYGSTSGSNSNVDQVAIARAASENEEGAFTHSYSHRSIQREAALTKFRLKRKERCYEKKVRYESRKKLAEQRPRVKGQFVRQMHIDPSPTETDQ</sequence>
<evidence type="ECO:0008006" key="15">
    <source>
        <dbReference type="Google" id="ProtNLM"/>
    </source>
</evidence>
<evidence type="ECO:0000256" key="9">
    <source>
        <dbReference type="PROSITE-ProRule" id="PRU00357"/>
    </source>
</evidence>
<dbReference type="InterPro" id="IPR001789">
    <property type="entry name" value="Sig_transdc_resp-reg_receiver"/>
</dbReference>
<comment type="similarity">
    <text evidence="2">Belongs to the ARR-like family.</text>
</comment>
<dbReference type="PROSITE" id="PS51017">
    <property type="entry name" value="CCT"/>
    <property type="match status" value="1"/>
</dbReference>
<feature type="compositionally biased region" description="Polar residues" evidence="10">
    <location>
        <begin position="462"/>
        <end position="476"/>
    </location>
</feature>
<evidence type="ECO:0000256" key="6">
    <source>
        <dbReference type="ARBA" id="ARBA00023163"/>
    </source>
</evidence>
<dbReference type="GO" id="GO:0000160">
    <property type="term" value="P:phosphorelay signal transduction system"/>
    <property type="evidence" value="ECO:0007669"/>
    <property type="project" value="UniProtKB-KW"/>
</dbReference>
<comment type="subcellular location">
    <subcellularLocation>
        <location evidence="1 9">Nucleus</location>
    </subcellularLocation>
</comment>
<evidence type="ECO:0000313" key="14">
    <source>
        <dbReference type="Proteomes" id="UP000326939"/>
    </source>
</evidence>
<evidence type="ECO:0000259" key="11">
    <source>
        <dbReference type="PROSITE" id="PS50110"/>
    </source>
</evidence>
<keyword evidence="7 9" id="KW-0539">Nucleus</keyword>
<dbReference type="InterPro" id="IPR045279">
    <property type="entry name" value="ARR-like"/>
</dbReference>
<organism evidence="13 14">
    <name type="scientific">Salix brachista</name>
    <dbReference type="NCBI Taxonomy" id="2182728"/>
    <lineage>
        <taxon>Eukaryota</taxon>
        <taxon>Viridiplantae</taxon>
        <taxon>Streptophyta</taxon>
        <taxon>Embryophyta</taxon>
        <taxon>Tracheophyta</taxon>
        <taxon>Spermatophyta</taxon>
        <taxon>Magnoliopsida</taxon>
        <taxon>eudicotyledons</taxon>
        <taxon>Gunneridae</taxon>
        <taxon>Pentapetalae</taxon>
        <taxon>rosids</taxon>
        <taxon>fabids</taxon>
        <taxon>Malpighiales</taxon>
        <taxon>Salicaceae</taxon>
        <taxon>Saliceae</taxon>
        <taxon>Salix</taxon>
    </lineage>
</organism>
<feature type="compositionally biased region" description="Basic and acidic residues" evidence="10">
    <location>
        <begin position="311"/>
        <end position="333"/>
    </location>
</feature>
<evidence type="ECO:0000256" key="2">
    <source>
        <dbReference type="ARBA" id="ARBA00010330"/>
    </source>
</evidence>
<proteinExistence type="inferred from homology"/>
<dbReference type="Gene3D" id="3.40.50.2300">
    <property type="match status" value="1"/>
</dbReference>
<evidence type="ECO:0000313" key="13">
    <source>
        <dbReference type="EMBL" id="KAB5531505.1"/>
    </source>
</evidence>
<dbReference type="InterPro" id="IPR011006">
    <property type="entry name" value="CheY-like_superfamily"/>
</dbReference>
<evidence type="ECO:0000256" key="5">
    <source>
        <dbReference type="ARBA" id="ARBA00023108"/>
    </source>
</evidence>
<name>A0A5N5KMB9_9ROSI</name>
<feature type="compositionally biased region" description="Polar residues" evidence="10">
    <location>
        <begin position="570"/>
        <end position="586"/>
    </location>
</feature>
<evidence type="ECO:0000256" key="1">
    <source>
        <dbReference type="ARBA" id="ARBA00004123"/>
    </source>
</evidence>
<feature type="region of interest" description="Disordered" evidence="10">
    <location>
        <begin position="201"/>
        <end position="267"/>
    </location>
</feature>
<comment type="caution">
    <text evidence="13">The sequence shown here is derived from an EMBL/GenBank/DDBJ whole genome shotgun (WGS) entry which is preliminary data.</text>
</comment>
<dbReference type="SUPFAM" id="SSF52172">
    <property type="entry name" value="CheY-like"/>
    <property type="match status" value="1"/>
</dbReference>
<feature type="compositionally biased region" description="Basic and acidic residues" evidence="10">
    <location>
        <begin position="12"/>
        <end position="36"/>
    </location>
</feature>
<evidence type="ECO:0000259" key="12">
    <source>
        <dbReference type="PROSITE" id="PS51017"/>
    </source>
</evidence>
<dbReference type="Pfam" id="PF06203">
    <property type="entry name" value="CCT"/>
    <property type="match status" value="1"/>
</dbReference>
<dbReference type="AlphaFoldDB" id="A0A5N5KMB9"/>
<feature type="domain" description="CCT" evidence="12">
    <location>
        <begin position="663"/>
        <end position="705"/>
    </location>
</feature>